<dbReference type="RefSeq" id="WP_269312403.1">
    <property type="nucleotide sequence ID" value="NZ_CP114052.1"/>
</dbReference>
<accession>A0ABY7JRG9</accession>
<dbReference type="Proteomes" id="UP001164187">
    <property type="component" value="Chromosome"/>
</dbReference>
<comment type="cofactor">
    <cofactor evidence="1">
        <name>pyridoxal 5'-phosphate</name>
        <dbReference type="ChEBI" id="CHEBI:597326"/>
    </cofactor>
</comment>
<keyword evidence="6" id="KW-1185">Reference proteome</keyword>
<proteinExistence type="inferred from homology"/>
<organism evidence="5 6">
    <name type="scientific">Peptostreptococcus equinus</name>
    <dbReference type="NCBI Taxonomy" id="3003601"/>
    <lineage>
        <taxon>Bacteria</taxon>
        <taxon>Bacillati</taxon>
        <taxon>Bacillota</taxon>
        <taxon>Clostridia</taxon>
        <taxon>Peptostreptococcales</taxon>
        <taxon>Peptostreptococcaceae</taxon>
        <taxon>Peptostreptococcus</taxon>
    </lineage>
</organism>
<gene>
    <name evidence="5" type="ORF">O0R46_04545</name>
</gene>
<evidence type="ECO:0000313" key="5">
    <source>
        <dbReference type="EMBL" id="WAW15725.1"/>
    </source>
</evidence>
<dbReference type="GO" id="GO:0016829">
    <property type="term" value="F:lyase activity"/>
    <property type="evidence" value="ECO:0007669"/>
    <property type="project" value="UniProtKB-KW"/>
</dbReference>
<evidence type="ECO:0000313" key="6">
    <source>
        <dbReference type="Proteomes" id="UP001164187"/>
    </source>
</evidence>
<evidence type="ECO:0000259" key="4">
    <source>
        <dbReference type="Pfam" id="PF01212"/>
    </source>
</evidence>
<name>A0ABY7JRG9_9FIRM</name>
<keyword evidence="5" id="KW-0456">Lyase</keyword>
<dbReference type="PANTHER" id="PTHR48097:SF5">
    <property type="entry name" value="LOW SPECIFICITY L-THREONINE ALDOLASE"/>
    <property type="match status" value="1"/>
</dbReference>
<dbReference type="SUPFAM" id="SSF53383">
    <property type="entry name" value="PLP-dependent transferases"/>
    <property type="match status" value="1"/>
</dbReference>
<dbReference type="Pfam" id="PF01212">
    <property type="entry name" value="Beta_elim_lyase"/>
    <property type="match status" value="1"/>
</dbReference>
<dbReference type="InterPro" id="IPR015424">
    <property type="entry name" value="PyrdxlP-dep_Trfase"/>
</dbReference>
<dbReference type="InterPro" id="IPR001597">
    <property type="entry name" value="ArAA_b-elim_lyase/Thr_aldolase"/>
</dbReference>
<keyword evidence="3" id="KW-0663">Pyridoxal phosphate</keyword>
<evidence type="ECO:0000256" key="3">
    <source>
        <dbReference type="ARBA" id="ARBA00022898"/>
    </source>
</evidence>
<protein>
    <submittedName>
        <fullName evidence="5">Beta-eliminating lyase-related protein</fullName>
    </submittedName>
</protein>
<dbReference type="EMBL" id="CP114052">
    <property type="protein sequence ID" value="WAW15725.1"/>
    <property type="molecule type" value="Genomic_DNA"/>
</dbReference>
<dbReference type="InterPro" id="IPR015422">
    <property type="entry name" value="PyrdxlP-dep_Trfase_small"/>
</dbReference>
<reference evidence="5" key="1">
    <citation type="submission" date="2022-12" db="EMBL/GenBank/DDBJ databases">
        <title>Peptostreptococcus.</title>
        <authorList>
            <person name="Lee S.H."/>
        </authorList>
    </citation>
    <scope>NUCLEOTIDE SEQUENCE</scope>
    <source>
        <strain evidence="5">CBA3647</strain>
    </source>
</reference>
<evidence type="ECO:0000256" key="1">
    <source>
        <dbReference type="ARBA" id="ARBA00001933"/>
    </source>
</evidence>
<sequence length="350" mass="39804">MLRFENDYLKGCLPEILDLMGNTNMEETSGYRIDPYCEQANEKIKKACNVDYLDVHYLVGGTQTNMVVIDTILKPYQGIICPILGHLNVHEAGAIEGAGHKVITLSNNDKIKDDEAKIYPDVIEKYLEEFFALGDWHRAQPGGVYISHPTERGALYTKDELIKIKSICEKYDIPLYVDGARLSYALACDENDITLEDLAKYTDVFYIGGTKCGSMFGEAVAFTNYKYNKGFNIACKRQGAVLAKGRLLGLQFDYLFTDNNYIEKSKDAVKYAHQIRQAFIDKGIKFIANSYTNQQFPILNKKQQEHFKKNDVGFNFEEKVDENSDAVRFCTSWGTEKENVKKLLDIISNM</sequence>
<dbReference type="PANTHER" id="PTHR48097">
    <property type="entry name" value="L-THREONINE ALDOLASE-RELATED"/>
    <property type="match status" value="1"/>
</dbReference>
<dbReference type="InterPro" id="IPR015421">
    <property type="entry name" value="PyrdxlP-dep_Trfase_major"/>
</dbReference>
<dbReference type="Gene3D" id="3.90.1150.10">
    <property type="entry name" value="Aspartate Aminotransferase, domain 1"/>
    <property type="match status" value="1"/>
</dbReference>
<evidence type="ECO:0000256" key="2">
    <source>
        <dbReference type="ARBA" id="ARBA00006966"/>
    </source>
</evidence>
<feature type="domain" description="Aromatic amino acid beta-eliminating lyase/threonine aldolase" evidence="4">
    <location>
        <begin position="14"/>
        <end position="296"/>
    </location>
</feature>
<comment type="similarity">
    <text evidence="2">Belongs to the threonine aldolase family.</text>
</comment>
<dbReference type="Gene3D" id="3.40.640.10">
    <property type="entry name" value="Type I PLP-dependent aspartate aminotransferase-like (Major domain)"/>
    <property type="match status" value="1"/>
</dbReference>